<keyword evidence="2" id="KW-1133">Transmembrane helix</keyword>
<feature type="compositionally biased region" description="Basic and acidic residues" evidence="1">
    <location>
        <begin position="86"/>
        <end position="105"/>
    </location>
</feature>
<feature type="region of interest" description="Disordered" evidence="1">
    <location>
        <begin position="75"/>
        <end position="105"/>
    </location>
</feature>
<dbReference type="EMBL" id="DS995794">
    <property type="protein sequence ID" value="EGE09069.1"/>
    <property type="molecule type" value="Genomic_DNA"/>
</dbReference>
<evidence type="ECO:0000256" key="2">
    <source>
        <dbReference type="SAM" id="Phobius"/>
    </source>
</evidence>
<feature type="transmembrane region" description="Helical" evidence="2">
    <location>
        <begin position="110"/>
        <end position="130"/>
    </location>
</feature>
<evidence type="ECO:0000256" key="1">
    <source>
        <dbReference type="SAM" id="MobiDB-lite"/>
    </source>
</evidence>
<dbReference type="AlphaFoldDB" id="F2Q4K1"/>
<keyword evidence="2" id="KW-0812">Transmembrane</keyword>
<keyword evidence="5" id="KW-1185">Reference proteome</keyword>
<dbReference type="HOGENOM" id="CLU_1469227_0_0_1"/>
<dbReference type="VEuPathDB" id="FungiDB:TEQG_08135"/>
<evidence type="ECO:0000313" key="4">
    <source>
        <dbReference type="EMBL" id="EGE09069.1"/>
    </source>
</evidence>
<feature type="transmembrane region" description="Helical" evidence="2">
    <location>
        <begin position="150"/>
        <end position="172"/>
    </location>
</feature>
<evidence type="ECO:0000256" key="3">
    <source>
        <dbReference type="SAM" id="SignalP"/>
    </source>
</evidence>
<keyword evidence="3" id="KW-0732">Signal</keyword>
<feature type="transmembrane region" description="Helical" evidence="2">
    <location>
        <begin position="42"/>
        <end position="64"/>
    </location>
</feature>
<feature type="signal peptide" evidence="3">
    <location>
        <begin position="1"/>
        <end position="19"/>
    </location>
</feature>
<reference evidence="5" key="1">
    <citation type="journal article" date="2012" name="MBio">
        <title>Comparative genome analysis of Trichophyton rubrum and related dermatophytes reveals candidate genes involved in infection.</title>
        <authorList>
            <person name="Martinez D.A."/>
            <person name="Oliver B.G."/>
            <person name="Graeser Y."/>
            <person name="Goldberg J.M."/>
            <person name="Li W."/>
            <person name="Martinez-Rossi N.M."/>
            <person name="Monod M."/>
            <person name="Shelest E."/>
            <person name="Barton R.C."/>
            <person name="Birch E."/>
            <person name="Brakhage A.A."/>
            <person name="Chen Z."/>
            <person name="Gurr S.J."/>
            <person name="Heiman D."/>
            <person name="Heitman J."/>
            <person name="Kosti I."/>
            <person name="Rossi A."/>
            <person name="Saif S."/>
            <person name="Samalova M."/>
            <person name="Saunders C.W."/>
            <person name="Shea T."/>
            <person name="Summerbell R.C."/>
            <person name="Xu J."/>
            <person name="Young S."/>
            <person name="Zeng Q."/>
            <person name="Birren B.W."/>
            <person name="Cuomo C.A."/>
            <person name="White T.C."/>
        </authorList>
    </citation>
    <scope>NUCLEOTIDE SEQUENCE [LARGE SCALE GENOMIC DNA]</scope>
    <source>
        <strain evidence="5">ATCC MYA-4606 / CBS 127.97</strain>
    </source>
</reference>
<feature type="chain" id="PRO_5003285084" evidence="3">
    <location>
        <begin position="20"/>
        <end position="184"/>
    </location>
</feature>
<dbReference type="Proteomes" id="UP000009169">
    <property type="component" value="Unassembled WGS sequence"/>
</dbReference>
<keyword evidence="2" id="KW-0472">Membrane</keyword>
<protein>
    <submittedName>
        <fullName evidence="4">Uncharacterized protein</fullName>
    </submittedName>
</protein>
<sequence length="184" mass="20658">MNALFKLLLVIIIIQGTATTSRPVVVDPIPRLLCRPGSRARLFLFTTPLLARYYWVSSLFLGLFTGNLERAEADQAKPNQQSTGLREQRQEQEKKSNEKSKIRRKEEKHVVFSGSAMVNGLSFLSAVDPYCTINPLESGKSGHELGMNRVSSVTLVLVVLMFIVTPIVSYCYDISTHNPRTKRC</sequence>
<name>F2Q4K1_TRIEC</name>
<accession>F2Q4K1</accession>
<organism evidence="4 5">
    <name type="scientific">Trichophyton equinum (strain ATCC MYA-4606 / CBS 127.97)</name>
    <name type="common">Horse ringworm fungus</name>
    <dbReference type="NCBI Taxonomy" id="559882"/>
    <lineage>
        <taxon>Eukaryota</taxon>
        <taxon>Fungi</taxon>
        <taxon>Dikarya</taxon>
        <taxon>Ascomycota</taxon>
        <taxon>Pezizomycotina</taxon>
        <taxon>Eurotiomycetes</taxon>
        <taxon>Eurotiomycetidae</taxon>
        <taxon>Onygenales</taxon>
        <taxon>Arthrodermataceae</taxon>
        <taxon>Trichophyton</taxon>
    </lineage>
</organism>
<evidence type="ECO:0000313" key="5">
    <source>
        <dbReference type="Proteomes" id="UP000009169"/>
    </source>
</evidence>
<proteinExistence type="predicted"/>
<gene>
    <name evidence="4" type="ORF">TEQG_08135</name>
</gene>